<evidence type="ECO:0000313" key="2">
    <source>
        <dbReference type="EMBL" id="EDO17964.1"/>
    </source>
</evidence>
<dbReference type="GO" id="GO:0000171">
    <property type="term" value="F:ribonuclease MRP activity"/>
    <property type="evidence" value="ECO:0007669"/>
    <property type="project" value="EnsemblFungi"/>
</dbReference>
<dbReference type="InterPro" id="IPR013241">
    <property type="entry name" value="RNase_P_Pop3"/>
</dbReference>
<proteinExistence type="predicted"/>
<dbReference type="STRING" id="436907.A7TI98"/>
<dbReference type="GO" id="GO:0004526">
    <property type="term" value="F:ribonuclease P activity"/>
    <property type="evidence" value="ECO:0007669"/>
    <property type="project" value="EnsemblFungi"/>
</dbReference>
<dbReference type="PANTHER" id="PTHR28272:SF1">
    <property type="entry name" value="RIBONUCLEASES P_MRP PROTEIN SUBUNIT POP3"/>
    <property type="match status" value="1"/>
</dbReference>
<evidence type="ECO:0000256" key="1">
    <source>
        <dbReference type="SAM" id="MobiDB-lite"/>
    </source>
</evidence>
<dbReference type="GO" id="GO:0000172">
    <property type="term" value="C:ribonuclease MRP complex"/>
    <property type="evidence" value="ECO:0007669"/>
    <property type="project" value="EnsemblFungi"/>
</dbReference>
<dbReference type="OMA" id="XHIQSKE"/>
<reference evidence="2 3" key="1">
    <citation type="journal article" date="2007" name="Proc. Natl. Acad. Sci. U.S.A.">
        <title>Independent sorting-out of thousands of duplicated gene pairs in two yeast species descended from a whole-genome duplication.</title>
        <authorList>
            <person name="Scannell D.R."/>
            <person name="Frank A.C."/>
            <person name="Conant G.C."/>
            <person name="Byrne K.P."/>
            <person name="Woolfit M."/>
            <person name="Wolfe K.H."/>
        </authorList>
    </citation>
    <scope>NUCLEOTIDE SEQUENCE [LARGE SCALE GENOMIC DNA]</scope>
    <source>
        <strain evidence="3">ATCC 22028 / DSM 70294 / BCRC 21397 / CBS 2163 / NBRC 10782 / NRRL Y-8283 / UCD 57-17</strain>
    </source>
</reference>
<dbReference type="EMBL" id="DS480395">
    <property type="protein sequence ID" value="EDO17964.1"/>
    <property type="molecule type" value="Genomic_DNA"/>
</dbReference>
<accession>A7TI98</accession>
<dbReference type="Proteomes" id="UP000000267">
    <property type="component" value="Unassembled WGS sequence"/>
</dbReference>
<dbReference type="GO" id="GO:0000294">
    <property type="term" value="P:nuclear-transcribed mRNA catabolic process, RNase MRP-dependent"/>
    <property type="evidence" value="ECO:0007669"/>
    <property type="project" value="EnsemblFungi"/>
</dbReference>
<gene>
    <name evidence="2" type="ORF">Kpol_1054p10</name>
</gene>
<dbReference type="Pfam" id="PF08228">
    <property type="entry name" value="RNase_P_pop3"/>
    <property type="match status" value="1"/>
</dbReference>
<sequence>MSKSNSSGKVSGNSLKALDKKIAKRRQVYRPILDNPYTNEGKLWPIVEDQHIVWELLQSTILSKCKNLTIDDEWPWDISYSFNDIVSILSGTDESNSPVLLFVCNKDAGVPSVLLQQVPLLCYTSKVKVTLVQLPRNSLQVILDSLPIDNFDGMLLLKCNSKINSNFTDLILSKVAPLNFPWLDNLKYEPSNIKYLNTSMPIVSKNDNKNKNKKKKDEKTSNKSN</sequence>
<dbReference type="HOGENOM" id="CLU_047273_0_0_1"/>
<feature type="compositionally biased region" description="Basic and acidic residues" evidence="1">
    <location>
        <begin position="206"/>
        <end position="225"/>
    </location>
</feature>
<dbReference type="GO" id="GO:0034965">
    <property type="term" value="P:intronic box C/D snoRNA processing"/>
    <property type="evidence" value="ECO:0007669"/>
    <property type="project" value="EnsemblFungi"/>
</dbReference>
<evidence type="ECO:0000313" key="3">
    <source>
        <dbReference type="Proteomes" id="UP000000267"/>
    </source>
</evidence>
<dbReference type="GO" id="GO:0005829">
    <property type="term" value="C:cytosol"/>
    <property type="evidence" value="ECO:0007669"/>
    <property type="project" value="EnsemblFungi"/>
</dbReference>
<organism evidence="3">
    <name type="scientific">Vanderwaltozyma polyspora (strain ATCC 22028 / DSM 70294 / BCRC 21397 / CBS 2163 / NBRC 10782 / NRRL Y-8283 / UCD 57-17)</name>
    <name type="common">Kluyveromyces polysporus</name>
    <dbReference type="NCBI Taxonomy" id="436907"/>
    <lineage>
        <taxon>Eukaryota</taxon>
        <taxon>Fungi</taxon>
        <taxon>Dikarya</taxon>
        <taxon>Ascomycota</taxon>
        <taxon>Saccharomycotina</taxon>
        <taxon>Saccharomycetes</taxon>
        <taxon>Saccharomycetales</taxon>
        <taxon>Saccharomycetaceae</taxon>
        <taxon>Vanderwaltozyma</taxon>
    </lineage>
</organism>
<keyword evidence="3" id="KW-1185">Reference proteome</keyword>
<dbReference type="GO" id="GO:0005655">
    <property type="term" value="C:nucleolar ribonuclease P complex"/>
    <property type="evidence" value="ECO:0007669"/>
    <property type="project" value="EnsemblFungi"/>
</dbReference>
<dbReference type="GO" id="GO:0000460">
    <property type="term" value="P:maturation of 5.8S rRNA"/>
    <property type="evidence" value="ECO:0007669"/>
    <property type="project" value="EnsemblFungi"/>
</dbReference>
<dbReference type="GeneID" id="5546217"/>
<protein>
    <submittedName>
        <fullName evidence="2">Uncharacterized protein</fullName>
    </submittedName>
</protein>
<feature type="region of interest" description="Disordered" evidence="1">
    <location>
        <begin position="204"/>
        <end position="225"/>
    </location>
</feature>
<dbReference type="AlphaFoldDB" id="A7TI98"/>
<dbReference type="PANTHER" id="PTHR28272">
    <property type="entry name" value="RIBONUCLEASES P/MRP PROTEIN SUBUNIT POP3"/>
    <property type="match status" value="1"/>
</dbReference>
<dbReference type="OrthoDB" id="20109at2759"/>
<dbReference type="InParanoid" id="A7TI98"/>
<dbReference type="RefSeq" id="XP_001645822.1">
    <property type="nucleotide sequence ID" value="XM_001645772.1"/>
</dbReference>
<dbReference type="FunCoup" id="A7TI98">
    <property type="interactions" value="124"/>
</dbReference>
<dbReference type="KEGG" id="vpo:Kpol_1054p10"/>
<name>A7TI98_VANPO</name>
<dbReference type="eggNOG" id="ENOG502RZX7">
    <property type="taxonomic scope" value="Eukaryota"/>
</dbReference>
<dbReference type="GO" id="GO:0001682">
    <property type="term" value="P:tRNA 5'-leader removal"/>
    <property type="evidence" value="ECO:0007669"/>
    <property type="project" value="EnsemblFungi"/>
</dbReference>
<dbReference type="PhylomeDB" id="A7TI98"/>